<accession>A0AAD8VL47</accession>
<keyword evidence="4" id="KW-1185">Reference proteome</keyword>
<dbReference type="InterPro" id="IPR055411">
    <property type="entry name" value="LRR_FXL15/At3g58940/PEG3-like"/>
</dbReference>
<dbReference type="SMART" id="SM00579">
    <property type="entry name" value="FBD"/>
    <property type="match status" value="1"/>
</dbReference>
<sequence length="526" mass="59360">MATRRAKKRKCPEAELDAGGVKPPASEKPEAGEGHDQISNLPPDVLRRIVSLLPTKDGARTQSLSTPWRDVFRSAPLNLGVELRRDDEPAPSRLVTRILADHQAPCRRLSLTWYGYESGFVSPSLSRWLHSPALNGLSELDLWQKRKRRDEERREDDPYALPPSVLRFSPTLRILSIKCTGCMIHFPSVGDLHLPILKQLTFKGVVVSEGVLHDVLAGCSVLESLVLSELDGVHGVRINSSTLRSLGVSSGWRDDPEEVLQQVIVEDAPLLEKLFLSGLDDYLSVRVLCAPKLDFLGSLPEGFSKAKLETTFVQRTVVANLMSVVRTVKVLVLRMSPPSVDDAIDFVKFFPCLEKLYVLLYRDRASKRARHHFPLGYIECLELHLKKVMLINYHGTARDVDFARFFLLNAKVLEHMEFASCISGNRKKYISEWIAAQPRKLQLDNRASEGAQFDFIPDSDYCDGSGLSIQFMEARRRIREVTEDEERRKWIQPLALSYLKLNFDAGFHPVNYAESDSAGVQAPRFT</sequence>
<feature type="compositionally biased region" description="Basic and acidic residues" evidence="1">
    <location>
        <begin position="25"/>
        <end position="36"/>
    </location>
</feature>
<dbReference type="SUPFAM" id="SSF81383">
    <property type="entry name" value="F-box domain"/>
    <property type="match status" value="1"/>
</dbReference>
<dbReference type="PANTHER" id="PTHR32141">
    <property type="match status" value="1"/>
</dbReference>
<comment type="caution">
    <text evidence="3">The sequence shown here is derived from an EMBL/GenBank/DDBJ whole genome shotgun (WGS) entry which is preliminary data.</text>
</comment>
<dbReference type="InterPro" id="IPR032675">
    <property type="entry name" value="LRR_dom_sf"/>
</dbReference>
<dbReference type="InterPro" id="IPR055302">
    <property type="entry name" value="F-box_dom-containing"/>
</dbReference>
<feature type="region of interest" description="Disordered" evidence="1">
    <location>
        <begin position="1"/>
        <end position="41"/>
    </location>
</feature>
<organism evidence="3 4">
    <name type="scientific">Lolium multiflorum</name>
    <name type="common">Italian ryegrass</name>
    <name type="synonym">Lolium perenne subsp. multiflorum</name>
    <dbReference type="NCBI Taxonomy" id="4521"/>
    <lineage>
        <taxon>Eukaryota</taxon>
        <taxon>Viridiplantae</taxon>
        <taxon>Streptophyta</taxon>
        <taxon>Embryophyta</taxon>
        <taxon>Tracheophyta</taxon>
        <taxon>Spermatophyta</taxon>
        <taxon>Magnoliopsida</taxon>
        <taxon>Liliopsida</taxon>
        <taxon>Poales</taxon>
        <taxon>Poaceae</taxon>
        <taxon>BOP clade</taxon>
        <taxon>Pooideae</taxon>
        <taxon>Poodae</taxon>
        <taxon>Poeae</taxon>
        <taxon>Poeae Chloroplast Group 2 (Poeae type)</taxon>
        <taxon>Loliodinae</taxon>
        <taxon>Loliinae</taxon>
        <taxon>Lolium</taxon>
    </lineage>
</organism>
<proteinExistence type="predicted"/>
<dbReference type="InterPro" id="IPR001810">
    <property type="entry name" value="F-box_dom"/>
</dbReference>
<name>A0AAD8VL47_LOLMU</name>
<feature type="compositionally biased region" description="Basic residues" evidence="1">
    <location>
        <begin position="1"/>
        <end position="10"/>
    </location>
</feature>
<dbReference type="EMBL" id="JAUUTY010000007">
    <property type="protein sequence ID" value="KAK1611717.1"/>
    <property type="molecule type" value="Genomic_DNA"/>
</dbReference>
<protein>
    <recommendedName>
        <fullName evidence="2">F-box domain-containing protein</fullName>
    </recommendedName>
</protein>
<dbReference type="InterPro" id="IPR006566">
    <property type="entry name" value="FBD"/>
</dbReference>
<feature type="domain" description="F-box" evidence="2">
    <location>
        <begin position="35"/>
        <end position="83"/>
    </location>
</feature>
<evidence type="ECO:0000259" key="2">
    <source>
        <dbReference type="PROSITE" id="PS50181"/>
    </source>
</evidence>
<dbReference type="Pfam" id="PF24758">
    <property type="entry name" value="LRR_At5g56370"/>
    <property type="match status" value="1"/>
</dbReference>
<dbReference type="Proteomes" id="UP001231189">
    <property type="component" value="Unassembled WGS sequence"/>
</dbReference>
<dbReference type="PROSITE" id="PS50181">
    <property type="entry name" value="FBOX"/>
    <property type="match status" value="1"/>
</dbReference>
<dbReference type="PANTHER" id="PTHR32141:SF158">
    <property type="entry name" value="EXPRESSED PROTEIN"/>
    <property type="match status" value="1"/>
</dbReference>
<evidence type="ECO:0000256" key="1">
    <source>
        <dbReference type="SAM" id="MobiDB-lite"/>
    </source>
</evidence>
<dbReference type="Pfam" id="PF08387">
    <property type="entry name" value="FBD"/>
    <property type="match status" value="1"/>
</dbReference>
<gene>
    <name evidence="3" type="ORF">QYE76_035390</name>
</gene>
<evidence type="ECO:0000313" key="3">
    <source>
        <dbReference type="EMBL" id="KAK1611717.1"/>
    </source>
</evidence>
<reference evidence="3" key="1">
    <citation type="submission" date="2023-07" db="EMBL/GenBank/DDBJ databases">
        <title>A chromosome-level genome assembly of Lolium multiflorum.</title>
        <authorList>
            <person name="Chen Y."/>
            <person name="Copetti D."/>
            <person name="Kolliker R."/>
            <person name="Studer B."/>
        </authorList>
    </citation>
    <scope>NUCLEOTIDE SEQUENCE</scope>
    <source>
        <strain evidence="3">02402/16</strain>
        <tissue evidence="3">Leaf</tissue>
    </source>
</reference>
<dbReference type="SUPFAM" id="SSF52047">
    <property type="entry name" value="RNI-like"/>
    <property type="match status" value="1"/>
</dbReference>
<evidence type="ECO:0000313" key="4">
    <source>
        <dbReference type="Proteomes" id="UP001231189"/>
    </source>
</evidence>
<dbReference type="Pfam" id="PF00646">
    <property type="entry name" value="F-box"/>
    <property type="match status" value="1"/>
</dbReference>
<dbReference type="Gene3D" id="3.80.10.10">
    <property type="entry name" value="Ribonuclease Inhibitor"/>
    <property type="match status" value="1"/>
</dbReference>
<dbReference type="AlphaFoldDB" id="A0AAD8VL47"/>
<dbReference type="InterPro" id="IPR036047">
    <property type="entry name" value="F-box-like_dom_sf"/>
</dbReference>